<dbReference type="AlphaFoldDB" id="A0A2N5UDZ2"/>
<proteinExistence type="predicted"/>
<gene>
    <name evidence="2" type="ORF">PCASD_12673</name>
</gene>
<protein>
    <submittedName>
        <fullName evidence="2">Uncharacterized protein</fullName>
    </submittedName>
</protein>
<feature type="compositionally biased region" description="Polar residues" evidence="1">
    <location>
        <begin position="1"/>
        <end position="11"/>
    </location>
</feature>
<accession>A0A2N5UDZ2</accession>
<dbReference type="Proteomes" id="UP000235392">
    <property type="component" value="Unassembled WGS sequence"/>
</dbReference>
<evidence type="ECO:0000313" key="2">
    <source>
        <dbReference type="EMBL" id="PLW35941.1"/>
    </source>
</evidence>
<name>A0A2N5UDZ2_9BASI</name>
<feature type="compositionally biased region" description="Low complexity" evidence="1">
    <location>
        <begin position="70"/>
        <end position="81"/>
    </location>
</feature>
<comment type="caution">
    <text evidence="2">The sequence shown here is derived from an EMBL/GenBank/DDBJ whole genome shotgun (WGS) entry which is preliminary data.</text>
</comment>
<reference evidence="2 3" key="1">
    <citation type="submission" date="2017-11" db="EMBL/GenBank/DDBJ databases">
        <title>De novo assembly and phasing of dikaryotic genomes from two isolates of Puccinia coronata f. sp. avenae, the causal agent of oat crown rust.</title>
        <authorList>
            <person name="Miller M.E."/>
            <person name="Zhang Y."/>
            <person name="Omidvar V."/>
            <person name="Sperschneider J."/>
            <person name="Schwessinger B."/>
            <person name="Raley C."/>
            <person name="Palmer J.M."/>
            <person name="Garnica D."/>
            <person name="Upadhyaya N."/>
            <person name="Rathjen J."/>
            <person name="Taylor J.M."/>
            <person name="Park R.F."/>
            <person name="Dodds P.N."/>
            <person name="Hirsch C.D."/>
            <person name="Kianian S.F."/>
            <person name="Figueroa M."/>
        </authorList>
    </citation>
    <scope>NUCLEOTIDE SEQUENCE [LARGE SCALE GENOMIC DNA]</scope>
    <source>
        <strain evidence="2">12SD80</strain>
    </source>
</reference>
<evidence type="ECO:0000313" key="3">
    <source>
        <dbReference type="Proteomes" id="UP000235392"/>
    </source>
</evidence>
<evidence type="ECO:0000256" key="1">
    <source>
        <dbReference type="SAM" id="MobiDB-lite"/>
    </source>
</evidence>
<dbReference type="EMBL" id="PGCI01000168">
    <property type="protein sequence ID" value="PLW35941.1"/>
    <property type="molecule type" value="Genomic_DNA"/>
</dbReference>
<feature type="region of interest" description="Disordered" evidence="1">
    <location>
        <begin position="1"/>
        <end position="96"/>
    </location>
</feature>
<sequence length="149" mass="15777">MSDNKTSSSSGKLPADSPGPVTFVELPWSQLSDKWTKPPVQTEVDAGQPTSPHSELPTAPKKANPLENNSPAPSDSRPSPAVDGFYPRSGKSASRSTVHIIKLRLVSDPLSPLCGLRPIRAVSNIPARPCASPPSFSFTSACAWSSQDK</sequence>
<organism evidence="2 3">
    <name type="scientific">Puccinia coronata f. sp. avenae</name>
    <dbReference type="NCBI Taxonomy" id="200324"/>
    <lineage>
        <taxon>Eukaryota</taxon>
        <taxon>Fungi</taxon>
        <taxon>Dikarya</taxon>
        <taxon>Basidiomycota</taxon>
        <taxon>Pucciniomycotina</taxon>
        <taxon>Pucciniomycetes</taxon>
        <taxon>Pucciniales</taxon>
        <taxon>Pucciniaceae</taxon>
        <taxon>Puccinia</taxon>
    </lineage>
</organism>